<evidence type="ECO:0000259" key="5">
    <source>
        <dbReference type="Pfam" id="PF18595"/>
    </source>
</evidence>
<accession>A0A4V4HD93</accession>
<comment type="subcellular location">
    <subcellularLocation>
        <location evidence="1">Nucleus</location>
    </subcellularLocation>
</comment>
<dbReference type="InterPro" id="IPR041112">
    <property type="entry name" value="Nuf2_DHR10-like"/>
</dbReference>
<feature type="coiled-coil region" evidence="4">
    <location>
        <begin position="20"/>
        <end position="68"/>
    </location>
</feature>
<keyword evidence="3" id="KW-0539">Nucleus</keyword>
<reference evidence="6 7" key="1">
    <citation type="journal article" date="2019" name="Nat. Ecol. Evol.">
        <title>Megaphylogeny resolves global patterns of mushroom evolution.</title>
        <authorList>
            <person name="Varga T."/>
            <person name="Krizsan K."/>
            <person name="Foldi C."/>
            <person name="Dima B."/>
            <person name="Sanchez-Garcia M."/>
            <person name="Sanchez-Ramirez S."/>
            <person name="Szollosi G.J."/>
            <person name="Szarkandi J.G."/>
            <person name="Papp V."/>
            <person name="Albert L."/>
            <person name="Andreopoulos W."/>
            <person name="Angelini C."/>
            <person name="Antonin V."/>
            <person name="Barry K.W."/>
            <person name="Bougher N.L."/>
            <person name="Buchanan P."/>
            <person name="Buyck B."/>
            <person name="Bense V."/>
            <person name="Catcheside P."/>
            <person name="Chovatia M."/>
            <person name="Cooper J."/>
            <person name="Damon W."/>
            <person name="Desjardin D."/>
            <person name="Finy P."/>
            <person name="Geml J."/>
            <person name="Haridas S."/>
            <person name="Hughes K."/>
            <person name="Justo A."/>
            <person name="Karasinski D."/>
            <person name="Kautmanova I."/>
            <person name="Kiss B."/>
            <person name="Kocsube S."/>
            <person name="Kotiranta H."/>
            <person name="LaButti K.M."/>
            <person name="Lechner B.E."/>
            <person name="Liimatainen K."/>
            <person name="Lipzen A."/>
            <person name="Lukacs Z."/>
            <person name="Mihaltcheva S."/>
            <person name="Morgado L.N."/>
            <person name="Niskanen T."/>
            <person name="Noordeloos M.E."/>
            <person name="Ohm R.A."/>
            <person name="Ortiz-Santana B."/>
            <person name="Ovrebo C."/>
            <person name="Racz N."/>
            <person name="Riley R."/>
            <person name="Savchenko A."/>
            <person name="Shiryaev A."/>
            <person name="Soop K."/>
            <person name="Spirin V."/>
            <person name="Szebenyi C."/>
            <person name="Tomsovsky M."/>
            <person name="Tulloss R.E."/>
            <person name="Uehling J."/>
            <person name="Grigoriev I.V."/>
            <person name="Vagvolgyi C."/>
            <person name="Papp T."/>
            <person name="Martin F.M."/>
            <person name="Miettinen O."/>
            <person name="Hibbett D.S."/>
            <person name="Nagy L.G."/>
        </authorList>
    </citation>
    <scope>NUCLEOTIDE SEQUENCE [LARGE SCALE GENOMIC DNA]</scope>
    <source>
        <strain evidence="6 7">CBS 962.96</strain>
    </source>
</reference>
<evidence type="ECO:0000256" key="3">
    <source>
        <dbReference type="ARBA" id="ARBA00023242"/>
    </source>
</evidence>
<keyword evidence="2 4" id="KW-0175">Coiled coil</keyword>
<name>A0A4V4HD93_DENBC</name>
<feature type="coiled-coil region" evidence="4">
    <location>
        <begin position="132"/>
        <end position="268"/>
    </location>
</feature>
<dbReference type="GO" id="GO:0005634">
    <property type="term" value="C:nucleus"/>
    <property type="evidence" value="ECO:0007669"/>
    <property type="project" value="UniProtKB-SubCell"/>
</dbReference>
<proteinExistence type="predicted"/>
<dbReference type="Gene3D" id="1.20.58.1540">
    <property type="entry name" value="Actin interacting protein 3, C-terminal domain"/>
    <property type="match status" value="1"/>
</dbReference>
<dbReference type="EMBL" id="ML179506">
    <property type="protein sequence ID" value="THU86255.1"/>
    <property type="molecule type" value="Genomic_DNA"/>
</dbReference>
<keyword evidence="7" id="KW-1185">Reference proteome</keyword>
<organism evidence="6 7">
    <name type="scientific">Dendrothele bispora (strain CBS 962.96)</name>
    <dbReference type="NCBI Taxonomy" id="1314807"/>
    <lineage>
        <taxon>Eukaryota</taxon>
        <taxon>Fungi</taxon>
        <taxon>Dikarya</taxon>
        <taxon>Basidiomycota</taxon>
        <taxon>Agaricomycotina</taxon>
        <taxon>Agaricomycetes</taxon>
        <taxon>Agaricomycetidae</taxon>
        <taxon>Agaricales</taxon>
        <taxon>Agaricales incertae sedis</taxon>
        <taxon>Dendrothele</taxon>
    </lineage>
</organism>
<sequence length="285" mass="33605">MFTSLNLFLRAKRAEDEPRCQQLREQNNALYLEMMQTKATQGERLKEIEKFKADRKVLLQKIEAITKEIDTVSDSIRRLRGRIVQSPERVKRTITTMSSTVIEDKKTLAQNEAKIRDLTNKMSALHKIEEDVRTCVDQLRVVESEIRQLEESNRELADLKDHFEGKTIERNELQLKQERVQKQLSNAYQKLEQAQKRAEEKKAASQRTLDRLQAEYDQMAIERRDNDQEVQKIRSQADEVQANMTEHLKTSEAEINSLLAEYWKLRHETDVYMETLANKLNMQVR</sequence>
<dbReference type="Proteomes" id="UP000297245">
    <property type="component" value="Unassembled WGS sequence"/>
</dbReference>
<gene>
    <name evidence="6" type="ORF">K435DRAFT_370466</name>
</gene>
<evidence type="ECO:0000313" key="6">
    <source>
        <dbReference type="EMBL" id="THU86255.1"/>
    </source>
</evidence>
<evidence type="ECO:0000256" key="1">
    <source>
        <dbReference type="ARBA" id="ARBA00004123"/>
    </source>
</evidence>
<dbReference type="AlphaFoldDB" id="A0A4V4HD93"/>
<dbReference type="Pfam" id="PF18595">
    <property type="entry name" value="Nuf2_DHR10-like"/>
    <property type="match status" value="1"/>
</dbReference>
<protein>
    <recommendedName>
        <fullName evidence="5">Nuf2 DHR10-like domain-containing protein</fullName>
    </recommendedName>
</protein>
<evidence type="ECO:0000256" key="2">
    <source>
        <dbReference type="ARBA" id="ARBA00023054"/>
    </source>
</evidence>
<evidence type="ECO:0000256" key="4">
    <source>
        <dbReference type="SAM" id="Coils"/>
    </source>
</evidence>
<feature type="domain" description="Nuf2 DHR10-like" evidence="5">
    <location>
        <begin position="98"/>
        <end position="214"/>
    </location>
</feature>
<dbReference type="OrthoDB" id="8194677at2759"/>
<evidence type="ECO:0000313" key="7">
    <source>
        <dbReference type="Proteomes" id="UP000297245"/>
    </source>
</evidence>